<evidence type="ECO:0000313" key="5">
    <source>
        <dbReference type="Proteomes" id="UP000050514"/>
    </source>
</evidence>
<evidence type="ECO:0000259" key="3">
    <source>
        <dbReference type="PROSITE" id="PS51371"/>
    </source>
</evidence>
<dbReference type="Pfam" id="PF00571">
    <property type="entry name" value="CBS"/>
    <property type="match status" value="2"/>
</dbReference>
<proteinExistence type="predicted"/>
<gene>
    <name evidence="4" type="ORF">AC812_05665</name>
</gene>
<dbReference type="SUPFAM" id="SSF54631">
    <property type="entry name" value="CBS-domain pair"/>
    <property type="match status" value="1"/>
</dbReference>
<feature type="domain" description="CBS" evidence="3">
    <location>
        <begin position="9"/>
        <end position="68"/>
    </location>
</feature>
<dbReference type="InterPro" id="IPR046342">
    <property type="entry name" value="CBS_dom_sf"/>
</dbReference>
<evidence type="ECO:0000256" key="1">
    <source>
        <dbReference type="ARBA" id="ARBA00023122"/>
    </source>
</evidence>
<reference evidence="4 5" key="1">
    <citation type="submission" date="2015-07" db="EMBL/GenBank/DDBJ databases">
        <title>Draft genome of Bellilinea caldifistulae DSM 17877.</title>
        <authorList>
            <person name="Hemp J."/>
            <person name="Ward L.M."/>
            <person name="Pace L.A."/>
            <person name="Fischer W.W."/>
        </authorList>
    </citation>
    <scope>NUCLEOTIDE SEQUENCE [LARGE SCALE GENOMIC DNA]</scope>
    <source>
        <strain evidence="4 5">GOMI-1</strain>
    </source>
</reference>
<dbReference type="EMBL" id="LGHJ01000011">
    <property type="protein sequence ID" value="KPL76778.1"/>
    <property type="molecule type" value="Genomic_DNA"/>
</dbReference>
<organism evidence="4 5">
    <name type="scientific">Bellilinea caldifistulae</name>
    <dbReference type="NCBI Taxonomy" id="360411"/>
    <lineage>
        <taxon>Bacteria</taxon>
        <taxon>Bacillati</taxon>
        <taxon>Chloroflexota</taxon>
        <taxon>Anaerolineae</taxon>
        <taxon>Anaerolineales</taxon>
        <taxon>Anaerolineaceae</taxon>
        <taxon>Bellilinea</taxon>
    </lineage>
</organism>
<name>A0A0N8GN08_9CHLR</name>
<comment type="caution">
    <text evidence="4">The sequence shown here is derived from an EMBL/GenBank/DDBJ whole genome shotgun (WGS) entry which is preliminary data.</text>
</comment>
<sequence length="139" mass="15419">MQNTVRAWMNDLVVFVDPESPVLDALSTMRRRYINSLIVKKTEESPEYGIVTSIDICDKIVAQGKDPSKVKVKEIMSSPLITISPEMTIAECARVMKEKRIHHLPVADESGTVIGMISANDFLVIAETMGRGDGERLLS</sequence>
<dbReference type="PANTHER" id="PTHR43080">
    <property type="entry name" value="CBS DOMAIN-CONTAINING PROTEIN CBSX3, MITOCHONDRIAL"/>
    <property type="match status" value="1"/>
</dbReference>
<dbReference type="InterPro" id="IPR051257">
    <property type="entry name" value="Diverse_CBS-Domain"/>
</dbReference>
<dbReference type="AlphaFoldDB" id="A0A0N8GN08"/>
<dbReference type="Gene3D" id="3.10.580.10">
    <property type="entry name" value="CBS-domain"/>
    <property type="match status" value="1"/>
</dbReference>
<dbReference type="OrthoDB" id="161457at2"/>
<dbReference type="Proteomes" id="UP000050514">
    <property type="component" value="Unassembled WGS sequence"/>
</dbReference>
<dbReference type="PANTHER" id="PTHR43080:SF2">
    <property type="entry name" value="CBS DOMAIN-CONTAINING PROTEIN"/>
    <property type="match status" value="1"/>
</dbReference>
<dbReference type="InterPro" id="IPR000644">
    <property type="entry name" value="CBS_dom"/>
</dbReference>
<feature type="domain" description="CBS" evidence="3">
    <location>
        <begin position="76"/>
        <end position="134"/>
    </location>
</feature>
<dbReference type="PROSITE" id="PS51371">
    <property type="entry name" value="CBS"/>
    <property type="match status" value="2"/>
</dbReference>
<dbReference type="RefSeq" id="WP_061912853.1">
    <property type="nucleotide sequence ID" value="NZ_DF967971.1"/>
</dbReference>
<accession>A0A0N8GN08</accession>
<evidence type="ECO:0000256" key="2">
    <source>
        <dbReference type="PROSITE-ProRule" id="PRU00703"/>
    </source>
</evidence>
<dbReference type="STRING" id="360411.AC812_05665"/>
<dbReference type="SMART" id="SM00116">
    <property type="entry name" value="CBS"/>
    <property type="match status" value="2"/>
</dbReference>
<protein>
    <recommendedName>
        <fullName evidence="3">CBS domain-containing protein</fullName>
    </recommendedName>
</protein>
<keyword evidence="1 2" id="KW-0129">CBS domain</keyword>
<evidence type="ECO:0000313" key="4">
    <source>
        <dbReference type="EMBL" id="KPL76778.1"/>
    </source>
</evidence>
<keyword evidence="5" id="KW-1185">Reference proteome</keyword>